<evidence type="ECO:0000313" key="2">
    <source>
        <dbReference type="Proteomes" id="UP000499080"/>
    </source>
</evidence>
<evidence type="ECO:0000313" key="1">
    <source>
        <dbReference type="EMBL" id="GBM25814.1"/>
    </source>
</evidence>
<dbReference type="Proteomes" id="UP000499080">
    <property type="component" value="Unassembled WGS sequence"/>
</dbReference>
<dbReference type="AlphaFoldDB" id="A0A4Y2ED97"/>
<accession>A0A4Y2ED97</accession>
<dbReference type="EMBL" id="BGPR01000547">
    <property type="protein sequence ID" value="GBM25814.1"/>
    <property type="molecule type" value="Genomic_DNA"/>
</dbReference>
<organism evidence="1 2">
    <name type="scientific">Araneus ventricosus</name>
    <name type="common">Orbweaver spider</name>
    <name type="synonym">Epeira ventricosa</name>
    <dbReference type="NCBI Taxonomy" id="182803"/>
    <lineage>
        <taxon>Eukaryota</taxon>
        <taxon>Metazoa</taxon>
        <taxon>Ecdysozoa</taxon>
        <taxon>Arthropoda</taxon>
        <taxon>Chelicerata</taxon>
        <taxon>Arachnida</taxon>
        <taxon>Araneae</taxon>
        <taxon>Araneomorphae</taxon>
        <taxon>Entelegynae</taxon>
        <taxon>Araneoidea</taxon>
        <taxon>Araneidae</taxon>
        <taxon>Araneus</taxon>
    </lineage>
</organism>
<protein>
    <submittedName>
        <fullName evidence="1">Uncharacterized protein</fullName>
    </submittedName>
</protein>
<keyword evidence="2" id="KW-1185">Reference proteome</keyword>
<proteinExistence type="predicted"/>
<gene>
    <name evidence="1" type="ORF">AVEN_228278_1</name>
</gene>
<reference evidence="1 2" key="1">
    <citation type="journal article" date="2019" name="Sci. Rep.">
        <title>Orb-weaving spider Araneus ventricosus genome elucidates the spidroin gene catalogue.</title>
        <authorList>
            <person name="Kono N."/>
            <person name="Nakamura H."/>
            <person name="Ohtoshi R."/>
            <person name="Moran D.A.P."/>
            <person name="Shinohara A."/>
            <person name="Yoshida Y."/>
            <person name="Fujiwara M."/>
            <person name="Mori M."/>
            <person name="Tomita M."/>
            <person name="Arakawa K."/>
        </authorList>
    </citation>
    <scope>NUCLEOTIDE SEQUENCE [LARGE SCALE GENOMIC DNA]</scope>
</reference>
<comment type="caution">
    <text evidence="1">The sequence shown here is derived from an EMBL/GenBank/DDBJ whole genome shotgun (WGS) entry which is preliminary data.</text>
</comment>
<name>A0A4Y2ED97_ARAVE</name>
<sequence>MYVCLFAWINVPFLKRHKGYFGTDLVIENRGQFVRMSLEPPPSTKFQASRWTYDADGFSVSRPRTRGIFDELGLCPSGLGAETPSQGHRVP</sequence>